<dbReference type="Gene3D" id="3.40.50.880">
    <property type="match status" value="1"/>
</dbReference>
<reference evidence="3" key="2">
    <citation type="journal article" date="2018" name="Nat. Commun.">
        <title>Extreme sensitivity to ultraviolet light in the fungal pathogen causing white-nose syndrome of bats.</title>
        <authorList>
            <person name="Palmer J.M."/>
            <person name="Drees K.P."/>
            <person name="Foster J.T."/>
            <person name="Lindner D.L."/>
        </authorList>
    </citation>
    <scope>NUCLEOTIDE SEQUENCE [LARGE SCALE GENOMIC DNA]</scope>
    <source>
        <strain evidence="3">UAMH 10579</strain>
    </source>
</reference>
<accession>A0A1B8GVF4</accession>
<sequence>MAQVLDLSNPNRPIHVGVILMGGITEVLDVAPIDMIYSLGKDFISTFPDALVPPSLKARAIDFKIHWVSETGETTYSQLTSGLRIVPTDTFETCPPLDIVLIGAHNFGYTPNDSELRFVRKSWETSSAFLTICAGVEVPLQAGLLEGKTVTGPRFLLNELRRNGPKSNWVEKRWVRDGKLWTSGALLNGADLMHNFTSYYWGGGDDTIGALISKMGGWPNRDVEYKDVPWKE</sequence>
<dbReference type="SUPFAM" id="SSF52317">
    <property type="entry name" value="Class I glutamine amidotransferase-like"/>
    <property type="match status" value="1"/>
</dbReference>
<dbReference type="PANTHER" id="PTHR43130:SF7">
    <property type="entry name" value="DJ-1_PFPI DOMAIN-CONTAINING PROTEIN"/>
    <property type="match status" value="1"/>
</dbReference>
<dbReference type="Proteomes" id="UP000091956">
    <property type="component" value="Unassembled WGS sequence"/>
</dbReference>
<organism evidence="2 3">
    <name type="scientific">Pseudogymnoascus verrucosus</name>
    <dbReference type="NCBI Taxonomy" id="342668"/>
    <lineage>
        <taxon>Eukaryota</taxon>
        <taxon>Fungi</taxon>
        <taxon>Dikarya</taxon>
        <taxon>Ascomycota</taxon>
        <taxon>Pezizomycotina</taxon>
        <taxon>Leotiomycetes</taxon>
        <taxon>Thelebolales</taxon>
        <taxon>Thelebolaceae</taxon>
        <taxon>Pseudogymnoascus</taxon>
    </lineage>
</organism>
<dbReference type="InterPro" id="IPR029062">
    <property type="entry name" value="Class_I_gatase-like"/>
</dbReference>
<dbReference type="RefSeq" id="XP_018133550.1">
    <property type="nucleotide sequence ID" value="XM_018271681.1"/>
</dbReference>
<dbReference type="InterPro" id="IPR052158">
    <property type="entry name" value="INH-QAR"/>
</dbReference>
<dbReference type="STRING" id="342668.A0A1B8GVF4"/>
<gene>
    <name evidence="2" type="ORF">VE01_02170</name>
</gene>
<dbReference type="InterPro" id="IPR002818">
    <property type="entry name" value="DJ-1/PfpI"/>
</dbReference>
<evidence type="ECO:0000259" key="1">
    <source>
        <dbReference type="Pfam" id="PF01965"/>
    </source>
</evidence>
<evidence type="ECO:0000313" key="3">
    <source>
        <dbReference type="Proteomes" id="UP000091956"/>
    </source>
</evidence>
<dbReference type="GeneID" id="28835556"/>
<evidence type="ECO:0000313" key="2">
    <source>
        <dbReference type="EMBL" id="OBT99817.1"/>
    </source>
</evidence>
<feature type="domain" description="DJ-1/PfpI" evidence="1">
    <location>
        <begin position="59"/>
        <end position="188"/>
    </location>
</feature>
<dbReference type="Pfam" id="PF01965">
    <property type="entry name" value="DJ-1_PfpI"/>
    <property type="match status" value="1"/>
</dbReference>
<keyword evidence="3" id="KW-1185">Reference proteome</keyword>
<dbReference type="AlphaFoldDB" id="A0A1B8GVF4"/>
<protein>
    <recommendedName>
        <fullName evidence="1">DJ-1/PfpI domain-containing protein</fullName>
    </recommendedName>
</protein>
<dbReference type="PANTHER" id="PTHR43130">
    <property type="entry name" value="ARAC-FAMILY TRANSCRIPTIONAL REGULATOR"/>
    <property type="match status" value="1"/>
</dbReference>
<dbReference type="EMBL" id="KV460211">
    <property type="protein sequence ID" value="OBT99817.1"/>
    <property type="molecule type" value="Genomic_DNA"/>
</dbReference>
<proteinExistence type="predicted"/>
<name>A0A1B8GVF4_9PEZI</name>
<reference evidence="2 3" key="1">
    <citation type="submission" date="2016-03" db="EMBL/GenBank/DDBJ databases">
        <title>Comparative genomics of Pseudogymnoascus destructans, the fungus causing white-nose syndrome of bats.</title>
        <authorList>
            <person name="Palmer J.M."/>
            <person name="Drees K.P."/>
            <person name="Foster J.T."/>
            <person name="Lindner D.L."/>
        </authorList>
    </citation>
    <scope>NUCLEOTIDE SEQUENCE [LARGE SCALE GENOMIC DNA]</scope>
    <source>
        <strain evidence="2 3">UAMH 10579</strain>
    </source>
</reference>